<evidence type="ECO:0000256" key="1">
    <source>
        <dbReference type="ARBA" id="ARBA00004442"/>
    </source>
</evidence>
<dbReference type="PANTHER" id="PTHR34001">
    <property type="entry name" value="BLL7405 PROTEIN"/>
    <property type="match status" value="1"/>
</dbReference>
<comment type="subcellular location">
    <subcellularLocation>
        <location evidence="1">Cell outer membrane</location>
    </subcellularLocation>
</comment>
<feature type="domain" description="Outer membrane protein beta-barrel" evidence="6">
    <location>
        <begin position="64"/>
        <end position="253"/>
    </location>
</feature>
<reference evidence="8" key="1">
    <citation type="submission" date="2018-02" db="EMBL/GenBank/DDBJ databases">
        <title>Genome sequence of Candidatus Liberibacter europaeus.</title>
        <authorList>
            <person name="Frampton R.A."/>
            <person name="Thompson S.M."/>
            <person name="David C."/>
            <person name="Addison S.M."/>
            <person name="Smith G.R."/>
        </authorList>
    </citation>
    <scope>NUCLEOTIDE SEQUENCE [LARGE SCALE GENOMIC DNA]</scope>
</reference>
<evidence type="ECO:0000313" key="8">
    <source>
        <dbReference type="Proteomes" id="UP000240811"/>
    </source>
</evidence>
<gene>
    <name evidence="7" type="ORF">C4617_03855</name>
</gene>
<dbReference type="InterPro" id="IPR027385">
    <property type="entry name" value="Beta-barrel_OMP"/>
</dbReference>
<dbReference type="Gene3D" id="2.40.160.20">
    <property type="match status" value="1"/>
</dbReference>
<dbReference type="InterPro" id="IPR011250">
    <property type="entry name" value="OMP/PagP_B-barrel"/>
</dbReference>
<evidence type="ECO:0000256" key="4">
    <source>
        <dbReference type="ARBA" id="ARBA00023237"/>
    </source>
</evidence>
<evidence type="ECO:0000313" key="7">
    <source>
        <dbReference type="EMBL" id="PTL86348.1"/>
    </source>
</evidence>
<dbReference type="InterPro" id="IPR051692">
    <property type="entry name" value="OMP-like"/>
</dbReference>
<dbReference type="Pfam" id="PF13505">
    <property type="entry name" value="OMP_b-brl"/>
    <property type="match status" value="1"/>
</dbReference>
<proteinExistence type="inferred from homology"/>
<protein>
    <recommendedName>
        <fullName evidence="6">Outer membrane protein beta-barrel domain-containing protein</fullName>
    </recommendedName>
</protein>
<dbReference type="GO" id="GO:0009279">
    <property type="term" value="C:cell outer membrane"/>
    <property type="evidence" value="ECO:0007669"/>
    <property type="project" value="UniProtKB-SubCell"/>
</dbReference>
<name>A0A2T4VX61_9HYPH</name>
<evidence type="ECO:0000256" key="2">
    <source>
        <dbReference type="ARBA" id="ARBA00022729"/>
    </source>
</evidence>
<dbReference type="SUPFAM" id="SSF56925">
    <property type="entry name" value="OMPA-like"/>
    <property type="match status" value="1"/>
</dbReference>
<dbReference type="PANTHER" id="PTHR34001:SF3">
    <property type="entry name" value="BLL7405 PROTEIN"/>
    <property type="match status" value="1"/>
</dbReference>
<dbReference type="AlphaFoldDB" id="A0A2T4VX61"/>
<organism evidence="7 8">
    <name type="scientific">Candidatus Liberibacter europaeus</name>
    <dbReference type="NCBI Taxonomy" id="744859"/>
    <lineage>
        <taxon>Bacteria</taxon>
        <taxon>Pseudomonadati</taxon>
        <taxon>Pseudomonadota</taxon>
        <taxon>Alphaproteobacteria</taxon>
        <taxon>Hyphomicrobiales</taxon>
        <taxon>Rhizobiaceae</taxon>
        <taxon>Liberibacter</taxon>
    </lineage>
</organism>
<evidence type="ECO:0000259" key="6">
    <source>
        <dbReference type="Pfam" id="PF13505"/>
    </source>
</evidence>
<dbReference type="Proteomes" id="UP000240811">
    <property type="component" value="Unassembled WGS sequence"/>
</dbReference>
<comment type="similarity">
    <text evidence="5">Belongs to the Omp25/RopB family.</text>
</comment>
<comment type="caution">
    <text evidence="7">The sequence shown here is derived from an EMBL/GenBank/DDBJ whole genome shotgun (WGS) entry which is preliminary data.</text>
</comment>
<evidence type="ECO:0000256" key="3">
    <source>
        <dbReference type="ARBA" id="ARBA00023136"/>
    </source>
</evidence>
<keyword evidence="2" id="KW-0732">Signal</keyword>
<keyword evidence="4" id="KW-0998">Cell outer membrane</keyword>
<evidence type="ECO:0000256" key="5">
    <source>
        <dbReference type="ARBA" id="ARBA00038306"/>
    </source>
</evidence>
<accession>A0A2T4VX61</accession>
<keyword evidence="3" id="KW-0472">Membrane</keyword>
<sequence length="283" mass="31029">MHDRFLYFISVFWSNLIMGYNNKYGISFLAAALGILPSQSLAGDIYVPKKSAVLTNHVVQNDERGIWTGYTAGIDGTFSMVNYKANDEITYKNTSTDNVNRYNAGVNIGYNYQLDDYVFGAVAHVMSGIYEQNEINTKEVKGDNALLPINFKSRTLYGDVVVRAGYSYDSFLFYGMGGVAGTYMLNPISSKTVESTTKEDKAAKLSGKGWGFVTGVGVDYMLDNGISIGAAYRYAPSNSISIENNLEIAQIDLSSTDEAKSFTQAFNGKSNAHIITLSASLRF</sequence>
<dbReference type="EMBL" id="PSQJ01000004">
    <property type="protein sequence ID" value="PTL86348.1"/>
    <property type="molecule type" value="Genomic_DNA"/>
</dbReference>